<organism evidence="6 7">
    <name type="scientific">Rahnella victoriana</name>
    <dbReference type="NCBI Taxonomy" id="1510570"/>
    <lineage>
        <taxon>Bacteria</taxon>
        <taxon>Pseudomonadati</taxon>
        <taxon>Pseudomonadota</taxon>
        <taxon>Gammaproteobacteria</taxon>
        <taxon>Enterobacterales</taxon>
        <taxon>Yersiniaceae</taxon>
        <taxon>Rahnella</taxon>
    </lineage>
</organism>
<sequence>MLNQTVVERIRQHDVLNVGVSLGFKGLSFRNALHNSWEGFDIDLARAVAVAVLGDVGKIHYMPLQSGDRFRALRDGVIDLGSFNSSITFQREAESDVSFVHPMLFDGEVLMTPASNLLEPVEQASYTRERRIAAMRGSTTEENLKRYFGNLNLSCEIRLFDSPTQARQAYQQGECNIYCLDSYLLAGERAQLRDKEAHIILQDRISLEAMSPAVSSHDTQWLKAVTWIMRTLIEAENLQVTSKNILEMSQEATGYLHTFLYPSEQHCKNLGLRPDFIRAIIHQVGNYGEIFQRNLGKYSELNQPRRDNNLWSQGGMLYSPLFI</sequence>
<feature type="domain" description="Solute-binding protein family 3/N-terminal" evidence="5">
    <location>
        <begin position="15"/>
        <end position="248"/>
    </location>
</feature>
<dbReference type="InterPro" id="IPR018313">
    <property type="entry name" value="SBP_3_CS"/>
</dbReference>
<accession>A0ABS0DWY4</accession>
<name>A0ABS0DWY4_9GAMM</name>
<evidence type="ECO:0000313" key="6">
    <source>
        <dbReference type="EMBL" id="MBF7958411.1"/>
    </source>
</evidence>
<evidence type="ECO:0000313" key="7">
    <source>
        <dbReference type="Proteomes" id="UP000600307"/>
    </source>
</evidence>
<proteinExistence type="inferred from homology"/>
<comment type="similarity">
    <text evidence="1 4">Belongs to the bacterial solute-binding protein 3 family.</text>
</comment>
<dbReference type="PROSITE" id="PS01039">
    <property type="entry name" value="SBP_BACTERIAL_3"/>
    <property type="match status" value="1"/>
</dbReference>
<evidence type="ECO:0000256" key="2">
    <source>
        <dbReference type="ARBA" id="ARBA00022448"/>
    </source>
</evidence>
<evidence type="ECO:0000256" key="4">
    <source>
        <dbReference type="RuleBase" id="RU003744"/>
    </source>
</evidence>
<dbReference type="InterPro" id="IPR001638">
    <property type="entry name" value="Solute-binding_3/MltF_N"/>
</dbReference>
<dbReference type="RefSeq" id="WP_119822840.1">
    <property type="nucleotide sequence ID" value="NZ_CBCSED010000021.1"/>
</dbReference>
<dbReference type="SMART" id="SM00062">
    <property type="entry name" value="PBPb"/>
    <property type="match status" value="1"/>
</dbReference>
<dbReference type="PANTHER" id="PTHR30085:SF6">
    <property type="entry name" value="ABC TRANSPORTER GLUTAMINE-BINDING PROTEIN GLNH"/>
    <property type="match status" value="1"/>
</dbReference>
<protein>
    <submittedName>
        <fullName evidence="6">Amino acid ABC transporter substrate-binding protein</fullName>
    </submittedName>
</protein>
<keyword evidence="7" id="KW-1185">Reference proteome</keyword>
<evidence type="ECO:0000256" key="1">
    <source>
        <dbReference type="ARBA" id="ARBA00010333"/>
    </source>
</evidence>
<comment type="caution">
    <text evidence="6">The sequence shown here is derived from an EMBL/GenBank/DDBJ whole genome shotgun (WGS) entry which is preliminary data.</text>
</comment>
<gene>
    <name evidence="6" type="ORF">IV431_22925</name>
</gene>
<evidence type="ECO:0000259" key="5">
    <source>
        <dbReference type="SMART" id="SM00062"/>
    </source>
</evidence>
<dbReference type="Proteomes" id="UP000600307">
    <property type="component" value="Unassembled WGS sequence"/>
</dbReference>
<dbReference type="PANTHER" id="PTHR30085">
    <property type="entry name" value="AMINO ACID ABC TRANSPORTER PERMEASE"/>
    <property type="match status" value="1"/>
</dbReference>
<dbReference type="Pfam" id="PF00497">
    <property type="entry name" value="SBP_bac_3"/>
    <property type="match status" value="1"/>
</dbReference>
<dbReference type="SUPFAM" id="SSF53850">
    <property type="entry name" value="Periplasmic binding protein-like II"/>
    <property type="match status" value="1"/>
</dbReference>
<dbReference type="EMBL" id="JADOBH010000007">
    <property type="protein sequence ID" value="MBF7958411.1"/>
    <property type="molecule type" value="Genomic_DNA"/>
</dbReference>
<evidence type="ECO:0000256" key="3">
    <source>
        <dbReference type="ARBA" id="ARBA00022729"/>
    </source>
</evidence>
<keyword evidence="2" id="KW-0813">Transport</keyword>
<dbReference type="InterPro" id="IPR051455">
    <property type="entry name" value="Bact_solute-bind_prot3"/>
</dbReference>
<reference evidence="6 7" key="1">
    <citation type="submission" date="2020-11" db="EMBL/GenBank/DDBJ databases">
        <title>Taxonomic investigation of Rahnella spp.</title>
        <authorList>
            <person name="Lee S.D."/>
        </authorList>
    </citation>
    <scope>NUCLEOTIDE SEQUENCE [LARGE SCALE GENOMIC DNA]</scope>
    <source>
        <strain evidence="6 7">SAP-10</strain>
    </source>
</reference>
<dbReference type="CDD" id="cd13692">
    <property type="entry name" value="PBP2_BztA"/>
    <property type="match status" value="1"/>
</dbReference>
<dbReference type="Gene3D" id="3.40.190.10">
    <property type="entry name" value="Periplasmic binding protein-like II"/>
    <property type="match status" value="2"/>
</dbReference>
<keyword evidence="3" id="KW-0732">Signal</keyword>